<feature type="compositionally biased region" description="Basic and acidic residues" evidence="1">
    <location>
        <begin position="69"/>
        <end position="78"/>
    </location>
</feature>
<dbReference type="OrthoDB" id="7509281at2"/>
<gene>
    <name evidence="2" type="ORF">A8V01_23015</name>
</gene>
<evidence type="ECO:0000256" key="1">
    <source>
        <dbReference type="SAM" id="MobiDB-lite"/>
    </source>
</evidence>
<reference evidence="2 3" key="1">
    <citation type="submission" date="2016-05" db="EMBL/GenBank/DDBJ databases">
        <title>Complete genome sequence of Novosphingobium guangzhouense SA925(T).</title>
        <authorList>
            <person name="Sha S."/>
        </authorList>
    </citation>
    <scope>NUCLEOTIDE SEQUENCE [LARGE SCALE GENOMIC DNA]</scope>
    <source>
        <strain evidence="2 3">SA925</strain>
    </source>
</reference>
<dbReference type="EMBL" id="LYMM01000046">
    <property type="protein sequence ID" value="PNU03658.1"/>
    <property type="molecule type" value="Genomic_DNA"/>
</dbReference>
<organism evidence="2 3">
    <name type="scientific">Novosphingobium guangzhouense</name>
    <dbReference type="NCBI Taxonomy" id="1850347"/>
    <lineage>
        <taxon>Bacteria</taxon>
        <taxon>Pseudomonadati</taxon>
        <taxon>Pseudomonadota</taxon>
        <taxon>Alphaproteobacteria</taxon>
        <taxon>Sphingomonadales</taxon>
        <taxon>Sphingomonadaceae</taxon>
        <taxon>Novosphingobium</taxon>
    </lineage>
</organism>
<evidence type="ECO:0000313" key="2">
    <source>
        <dbReference type="EMBL" id="PNU03658.1"/>
    </source>
</evidence>
<evidence type="ECO:0000313" key="3">
    <source>
        <dbReference type="Proteomes" id="UP000236327"/>
    </source>
</evidence>
<dbReference type="AlphaFoldDB" id="A0A2K2FY25"/>
<comment type="caution">
    <text evidence="2">The sequence shown here is derived from an EMBL/GenBank/DDBJ whole genome shotgun (WGS) entry which is preliminary data.</text>
</comment>
<name>A0A2K2FY25_9SPHN</name>
<accession>A0A2K2FY25</accession>
<dbReference type="RefSeq" id="WP_103097232.1">
    <property type="nucleotide sequence ID" value="NZ_LYMM01000046.1"/>
</dbReference>
<dbReference type="Proteomes" id="UP000236327">
    <property type="component" value="Unassembled WGS sequence"/>
</dbReference>
<keyword evidence="3" id="KW-1185">Reference proteome</keyword>
<feature type="compositionally biased region" description="Basic and acidic residues" evidence="1">
    <location>
        <begin position="1"/>
        <end position="23"/>
    </location>
</feature>
<sequence length="78" mass="8516">MTDPTQRSHEDKAHRDDKREERQNPGQNTEGRSDTGATPRAEPGGVAARKHPLDEADAEQAGTQRNPKFKTEHDGGAA</sequence>
<feature type="region of interest" description="Disordered" evidence="1">
    <location>
        <begin position="1"/>
        <end position="78"/>
    </location>
</feature>
<proteinExistence type="predicted"/>
<protein>
    <submittedName>
        <fullName evidence="2">Uncharacterized protein</fullName>
    </submittedName>
</protein>